<dbReference type="PANTHER" id="PTHR39597:SF1">
    <property type="entry name" value="UBA DOMAIN-CONTAINING PROTEIN RUP1"/>
    <property type="match status" value="1"/>
</dbReference>
<keyword evidence="4" id="KW-1185">Reference proteome</keyword>
<keyword evidence="1" id="KW-0175">Coiled coil</keyword>
<dbReference type="Proteomes" id="UP001610334">
    <property type="component" value="Unassembled WGS sequence"/>
</dbReference>
<accession>A0ABR4HD66</accession>
<dbReference type="EMBL" id="JBFXLT010000041">
    <property type="protein sequence ID" value="KAL2813240.1"/>
    <property type="molecule type" value="Genomic_DNA"/>
</dbReference>
<feature type="compositionally biased region" description="Polar residues" evidence="2">
    <location>
        <begin position="1"/>
        <end position="20"/>
    </location>
</feature>
<feature type="coiled-coil region" evidence="1">
    <location>
        <begin position="370"/>
        <end position="397"/>
    </location>
</feature>
<feature type="region of interest" description="Disordered" evidence="2">
    <location>
        <begin position="398"/>
        <end position="419"/>
    </location>
</feature>
<dbReference type="PANTHER" id="PTHR39597">
    <property type="entry name" value="UBA DOMAIN-CONTAINING PROTEIN RUP1"/>
    <property type="match status" value="1"/>
</dbReference>
<evidence type="ECO:0000256" key="1">
    <source>
        <dbReference type="SAM" id="Coils"/>
    </source>
</evidence>
<feature type="region of interest" description="Disordered" evidence="2">
    <location>
        <begin position="1"/>
        <end position="22"/>
    </location>
</feature>
<gene>
    <name evidence="3" type="ORF">BJX63DRAFT_421326</name>
</gene>
<evidence type="ECO:0000313" key="3">
    <source>
        <dbReference type="EMBL" id="KAL2813240.1"/>
    </source>
</evidence>
<dbReference type="InterPro" id="IPR055335">
    <property type="entry name" value="Ucp6/RUP1"/>
</dbReference>
<reference evidence="3 4" key="1">
    <citation type="submission" date="2024-07" db="EMBL/GenBank/DDBJ databases">
        <title>Section-level genome sequencing and comparative genomics of Aspergillus sections Usti and Cavernicolus.</title>
        <authorList>
            <consortium name="Lawrence Berkeley National Laboratory"/>
            <person name="Nybo J.L."/>
            <person name="Vesth T.C."/>
            <person name="Theobald S."/>
            <person name="Frisvad J.C."/>
            <person name="Larsen T.O."/>
            <person name="Kjaerboelling I."/>
            <person name="Rothschild-Mancinelli K."/>
            <person name="Lyhne E.K."/>
            <person name="Kogle M.E."/>
            <person name="Barry K."/>
            <person name="Clum A."/>
            <person name="Na H."/>
            <person name="Ledsgaard L."/>
            <person name="Lin J."/>
            <person name="Lipzen A."/>
            <person name="Kuo A."/>
            <person name="Riley R."/>
            <person name="Mondo S."/>
            <person name="Labutti K."/>
            <person name="Haridas S."/>
            <person name="Pangalinan J."/>
            <person name="Salamov A.A."/>
            <person name="Simmons B.A."/>
            <person name="Magnuson J.K."/>
            <person name="Chen J."/>
            <person name="Drula E."/>
            <person name="Henrissat B."/>
            <person name="Wiebenga A."/>
            <person name="Lubbers R.J."/>
            <person name="Gomes A.C."/>
            <person name="Makela M.R."/>
            <person name="Stajich J."/>
            <person name="Grigoriev I.V."/>
            <person name="Mortensen U.H."/>
            <person name="De Vries R.P."/>
            <person name="Baker S.E."/>
            <person name="Andersen M.R."/>
        </authorList>
    </citation>
    <scope>NUCLEOTIDE SEQUENCE [LARGE SCALE GENOMIC DNA]</scope>
    <source>
        <strain evidence="3 4">CBS 588.65</strain>
    </source>
</reference>
<evidence type="ECO:0008006" key="5">
    <source>
        <dbReference type="Google" id="ProtNLM"/>
    </source>
</evidence>
<proteinExistence type="predicted"/>
<organism evidence="3 4">
    <name type="scientific">Aspergillus granulosus</name>
    <dbReference type="NCBI Taxonomy" id="176169"/>
    <lineage>
        <taxon>Eukaryota</taxon>
        <taxon>Fungi</taxon>
        <taxon>Dikarya</taxon>
        <taxon>Ascomycota</taxon>
        <taxon>Pezizomycotina</taxon>
        <taxon>Eurotiomycetes</taxon>
        <taxon>Eurotiomycetidae</taxon>
        <taxon>Eurotiales</taxon>
        <taxon>Aspergillaceae</taxon>
        <taxon>Aspergillus</taxon>
        <taxon>Aspergillus subgen. Nidulantes</taxon>
    </lineage>
</organism>
<feature type="region of interest" description="Disordered" evidence="2">
    <location>
        <begin position="712"/>
        <end position="743"/>
    </location>
</feature>
<protein>
    <recommendedName>
        <fullName evidence="5">Ubiquitin interaction motif protein</fullName>
    </recommendedName>
</protein>
<evidence type="ECO:0000256" key="2">
    <source>
        <dbReference type="SAM" id="MobiDB-lite"/>
    </source>
</evidence>
<feature type="compositionally biased region" description="Polar residues" evidence="2">
    <location>
        <begin position="712"/>
        <end position="726"/>
    </location>
</feature>
<comment type="caution">
    <text evidence="3">The sequence shown here is derived from an EMBL/GenBank/DDBJ whole genome shotgun (WGS) entry which is preliminary data.</text>
</comment>
<name>A0ABR4HD66_9EURO</name>
<evidence type="ECO:0000313" key="4">
    <source>
        <dbReference type="Proteomes" id="UP001610334"/>
    </source>
</evidence>
<sequence>MSLNQNLGQQETGVTSSNQKFGRATRDHYEEGAWAMTLFNSSAREIIVSPDPVDRKRQASEPAFIRPSQESLHLSGLLTILHSIPLAREALLLRNKTLDNYGHDAQWWNGQPINLPKIVTIHDAQDGDTEWDDILHETQRIIAFLDSTSRGFGSADALANLKSMATYDSEGSVSKFLEAWHESAMRADPGNPMTTVFMSKAYKRPLAPYDTPYDKDFVTLEPYVDSIHGQTLYDVLDSTMWSDSPGEELDDVWLEHIANILVIRLDSVDSAAKAADVKVPAAFYPDRYLASCRDISRDYRVQRLEVREDIVRLQHIMDRLSGPKGLAKGLSTQTILEKAADAAATLGPKAASSPEETSTAEPAADVQRLAAELRVISQKIEGKLKELEERKQQALESLRGSSKFLTEPSDSPGEPPVHKYTLRGVCTEPHVTYVLRRRIPEPETPPSDDYDWWRISFSIDDAKTRLAETGGTTATPHDADVIGYTARKVREVEVLRAAREESKNVLLVYANSTAMDFKEEPIPPTLQAFVDADNAAFDAELLEWENTADTRQQQDDGVTEWERTFGSRPAYPSPSIKEEGTGEDLAARNVNVFDYQVSSFDDDSTMELGQEMQERTGRPLLSQGAFTMDPTNTASSTLHLLESRLHRLTYLLTGDAAWTGSPTPPTKPSSYEGTISRRLLHLESELERLRDKSAVARDVLGLYDRFPDLFNGPSSTLPQAGPNTATDSDSVEPSSEDPQEPTLPLSTQAAIVLSYTTSFPETASRLTSLQDLPIPPATQSASLIELQPRIDKVAAKQEEQAREIAELRVRTAKVLQRWYEVSVLGGGEVWGEWEGRIEGAERGVRRWEISREREAA</sequence>